<feature type="chain" id="PRO_5015751741" evidence="1">
    <location>
        <begin position="23"/>
        <end position="408"/>
    </location>
</feature>
<gene>
    <name evidence="2" type="ORF">EPUL_004468</name>
</gene>
<feature type="signal peptide" evidence="1">
    <location>
        <begin position="1"/>
        <end position="22"/>
    </location>
</feature>
<dbReference type="Proteomes" id="UP000237438">
    <property type="component" value="Unassembled WGS sequence"/>
</dbReference>
<keyword evidence="3" id="KW-1185">Reference proteome</keyword>
<reference evidence="2 3" key="1">
    <citation type="submission" date="2017-10" db="EMBL/GenBank/DDBJ databases">
        <title>Development of genomic resources for the powdery mildew, Erysiphe pulchra.</title>
        <authorList>
            <person name="Wadl P.A."/>
            <person name="Mack B.M."/>
            <person name="Moore G."/>
            <person name="Beltz S.B."/>
        </authorList>
    </citation>
    <scope>NUCLEOTIDE SEQUENCE [LARGE SCALE GENOMIC DNA]</scope>
    <source>
        <strain evidence="2">Cflorida</strain>
    </source>
</reference>
<comment type="caution">
    <text evidence="2">The sequence shown here is derived from an EMBL/GenBank/DDBJ whole genome shotgun (WGS) entry which is preliminary data.</text>
</comment>
<keyword evidence="1" id="KW-0732">Signal</keyword>
<evidence type="ECO:0000313" key="2">
    <source>
        <dbReference type="EMBL" id="POS84658.1"/>
    </source>
</evidence>
<evidence type="ECO:0000313" key="3">
    <source>
        <dbReference type="Proteomes" id="UP000237438"/>
    </source>
</evidence>
<sequence>MLFSLTKVALTFIFVTKTPSLGLELEQSFLTEPAYYDCGSWIVYESRIQEMLFKMGLDIDIYAVPFIELLYDLKLDYWKVEIPKDLSMPKLLDNKNVVVEMKNGHYIKCKLIDESTLKPTNIDQNDYGYECGHELFSHEVVKMTADLAQASKGRSKVYPAPYHGPLYLPKLNYWIYPLSREMKEYQTRKMPENTYLVVISSDGNIVDMIAELMQGDFIKCVRTTKSPPDIGLDKDFRIGYSCGLEFFDINHMKRTANLAKAKNFLQRKLQSRQAFPRIYKDDSFEAFIYPLLPYGRFYAAGPRPLKHFIVMNLDFSIKFAAVKTFTGLTPCEESLRGIEVVPPETDNFRCKYSKAEFKNKRLLELVRIACKNLGTRSRRFPAIYDGPEFNIPGPYVTWPIKTGNTVSG</sequence>
<organism evidence="2 3">
    <name type="scientific">Erysiphe pulchra</name>
    <dbReference type="NCBI Taxonomy" id="225359"/>
    <lineage>
        <taxon>Eukaryota</taxon>
        <taxon>Fungi</taxon>
        <taxon>Dikarya</taxon>
        <taxon>Ascomycota</taxon>
        <taxon>Pezizomycotina</taxon>
        <taxon>Leotiomycetes</taxon>
        <taxon>Erysiphales</taxon>
        <taxon>Erysiphaceae</taxon>
        <taxon>Erysiphe</taxon>
    </lineage>
</organism>
<dbReference type="EMBL" id="PEDP01000917">
    <property type="protein sequence ID" value="POS84658.1"/>
    <property type="molecule type" value="Genomic_DNA"/>
</dbReference>
<feature type="non-terminal residue" evidence="2">
    <location>
        <position position="408"/>
    </location>
</feature>
<proteinExistence type="predicted"/>
<dbReference type="AlphaFoldDB" id="A0A2S4PRJ5"/>
<accession>A0A2S4PRJ5</accession>
<evidence type="ECO:0000256" key="1">
    <source>
        <dbReference type="SAM" id="SignalP"/>
    </source>
</evidence>
<name>A0A2S4PRJ5_9PEZI</name>
<protein>
    <submittedName>
        <fullName evidence="2">Uncharacterized protein</fullName>
    </submittedName>
</protein>